<dbReference type="EMBL" id="CP002691">
    <property type="protein sequence ID" value="AEE47925.1"/>
    <property type="molecule type" value="Genomic_DNA"/>
</dbReference>
<gene>
    <name evidence="1" type="ordered locus">Halhy_0011</name>
</gene>
<dbReference type="AlphaFoldDB" id="F4KRD5"/>
<organism evidence="1 2">
    <name type="scientific">Haliscomenobacter hydrossis (strain ATCC 27775 / DSM 1100 / LMG 10767 / O)</name>
    <dbReference type="NCBI Taxonomy" id="760192"/>
    <lineage>
        <taxon>Bacteria</taxon>
        <taxon>Pseudomonadati</taxon>
        <taxon>Bacteroidota</taxon>
        <taxon>Saprospiria</taxon>
        <taxon>Saprospirales</taxon>
        <taxon>Haliscomenobacteraceae</taxon>
        <taxon>Haliscomenobacter</taxon>
    </lineage>
</organism>
<dbReference type="Proteomes" id="UP000008461">
    <property type="component" value="Chromosome"/>
</dbReference>
<dbReference type="PANTHER" id="PTHR41532">
    <property type="entry name" value="FIXS PROTEIN"/>
    <property type="match status" value="1"/>
</dbReference>
<reference evidence="1 2" key="1">
    <citation type="journal article" date="2011" name="Stand. Genomic Sci.">
        <title>Complete genome sequence of Haliscomenobacter hydrossis type strain (O).</title>
        <authorList>
            <consortium name="US DOE Joint Genome Institute (JGI-PGF)"/>
            <person name="Daligault H."/>
            <person name="Lapidus A."/>
            <person name="Zeytun A."/>
            <person name="Nolan M."/>
            <person name="Lucas S."/>
            <person name="Del Rio T.G."/>
            <person name="Tice H."/>
            <person name="Cheng J.F."/>
            <person name="Tapia R."/>
            <person name="Han C."/>
            <person name="Goodwin L."/>
            <person name="Pitluck S."/>
            <person name="Liolios K."/>
            <person name="Pagani I."/>
            <person name="Ivanova N."/>
            <person name="Huntemann M."/>
            <person name="Mavromatis K."/>
            <person name="Mikhailova N."/>
            <person name="Pati A."/>
            <person name="Chen A."/>
            <person name="Palaniappan K."/>
            <person name="Land M."/>
            <person name="Hauser L."/>
            <person name="Brambilla E.M."/>
            <person name="Rohde M."/>
            <person name="Verbarg S."/>
            <person name="Goker M."/>
            <person name="Bristow J."/>
            <person name="Eisen J.A."/>
            <person name="Markowitz V."/>
            <person name="Hugenholtz P."/>
            <person name="Kyrpides N.C."/>
            <person name="Klenk H.P."/>
            <person name="Woyke T."/>
        </authorList>
    </citation>
    <scope>NUCLEOTIDE SEQUENCE [LARGE SCALE GENOMIC DNA]</scope>
    <source>
        <strain evidence="2">ATCC 27775 / DSM 1100 / LMG 10767 / O</strain>
    </source>
</reference>
<evidence type="ECO:0000313" key="1">
    <source>
        <dbReference type="EMBL" id="AEE47925.1"/>
    </source>
</evidence>
<dbReference type="Pfam" id="PF03597">
    <property type="entry name" value="FixS"/>
    <property type="match status" value="1"/>
</dbReference>
<dbReference type="NCBIfam" id="TIGR00847">
    <property type="entry name" value="ccoS"/>
    <property type="match status" value="1"/>
</dbReference>
<dbReference type="InterPro" id="IPR004714">
    <property type="entry name" value="Cyt_oxidase_maturation_cbb3"/>
</dbReference>
<name>F4KRD5_HALH1</name>
<dbReference type="STRING" id="760192.Halhy_0011"/>
<accession>F4KRD5</accession>
<reference key="2">
    <citation type="submission" date="2011-04" db="EMBL/GenBank/DDBJ databases">
        <title>Complete sequence of chromosome of Haliscomenobacter hydrossis DSM 1100.</title>
        <authorList>
            <consortium name="US DOE Joint Genome Institute (JGI-PGF)"/>
            <person name="Lucas S."/>
            <person name="Han J."/>
            <person name="Lapidus A."/>
            <person name="Bruce D."/>
            <person name="Goodwin L."/>
            <person name="Pitluck S."/>
            <person name="Peters L."/>
            <person name="Kyrpides N."/>
            <person name="Mavromatis K."/>
            <person name="Ivanova N."/>
            <person name="Ovchinnikova G."/>
            <person name="Pagani I."/>
            <person name="Daligault H."/>
            <person name="Detter J.C."/>
            <person name="Han C."/>
            <person name="Land M."/>
            <person name="Hauser L."/>
            <person name="Markowitz V."/>
            <person name="Cheng J.-F."/>
            <person name="Hugenholtz P."/>
            <person name="Woyke T."/>
            <person name="Wu D."/>
            <person name="Verbarg S."/>
            <person name="Frueling A."/>
            <person name="Brambilla E."/>
            <person name="Klenk H.-P."/>
            <person name="Eisen J.A."/>
        </authorList>
    </citation>
    <scope>NUCLEOTIDE SEQUENCE</scope>
    <source>
        <strain>DSM 1100</strain>
    </source>
</reference>
<keyword evidence="2" id="KW-1185">Reference proteome</keyword>
<dbReference type="HOGENOM" id="CLU_176840_2_2_10"/>
<proteinExistence type="predicted"/>
<dbReference type="RefSeq" id="WP_013762489.1">
    <property type="nucleotide sequence ID" value="NC_015510.1"/>
</dbReference>
<dbReference type="OrthoDB" id="9802763at2"/>
<dbReference type="eggNOG" id="COG3197">
    <property type="taxonomic scope" value="Bacteria"/>
</dbReference>
<evidence type="ECO:0000313" key="2">
    <source>
        <dbReference type="Proteomes" id="UP000008461"/>
    </source>
</evidence>
<dbReference type="PANTHER" id="PTHR41532:SF1">
    <property type="entry name" value="FIXS PROTEIN"/>
    <property type="match status" value="1"/>
</dbReference>
<dbReference type="KEGG" id="hhy:Halhy_0011"/>
<protein>
    <submittedName>
        <fullName evidence="1">Cytochrome oxidase maturation protein, cbb3-type</fullName>
    </submittedName>
</protein>
<sequence length="53" mass="5934">MTVIFLLILVSLILALGFLGAFFWAVKGGQYDDDYTPSVRILLEDDKPTDTKL</sequence>